<organism evidence="1 2">
    <name type="scientific">Deinococcus peraridilitoris (strain DSM 19664 / LMG 22246 / CIP 109416 / KR-200)</name>
    <dbReference type="NCBI Taxonomy" id="937777"/>
    <lineage>
        <taxon>Bacteria</taxon>
        <taxon>Thermotogati</taxon>
        <taxon>Deinococcota</taxon>
        <taxon>Deinococci</taxon>
        <taxon>Deinococcales</taxon>
        <taxon>Deinococcaceae</taxon>
        <taxon>Deinococcus</taxon>
    </lineage>
</organism>
<accession>L0A207</accession>
<dbReference type="Proteomes" id="UP000010467">
    <property type="component" value="Chromosome"/>
</dbReference>
<proteinExistence type="predicted"/>
<protein>
    <submittedName>
        <fullName evidence="1">Uncharacterized protein</fullName>
    </submittedName>
</protein>
<gene>
    <name evidence="1" type="ordered locus">Deipe_1499</name>
</gene>
<dbReference type="AlphaFoldDB" id="L0A207"/>
<dbReference type="PATRIC" id="fig|937777.3.peg.1503"/>
<name>L0A207_DEIPD</name>
<evidence type="ECO:0000313" key="2">
    <source>
        <dbReference type="Proteomes" id="UP000010467"/>
    </source>
</evidence>
<dbReference type="KEGG" id="dpd:Deipe_1499"/>
<evidence type="ECO:0000313" key="1">
    <source>
        <dbReference type="EMBL" id="AFZ67040.1"/>
    </source>
</evidence>
<sequence length="72" mass="7741">MGSRLAEGLNGLYWTASNGKNVVVDAAYTRGGVVFVKTLVPPDMTIPQPRPESPRSWRCTGERGVFCVVSAS</sequence>
<reference evidence="2" key="1">
    <citation type="submission" date="2012-03" db="EMBL/GenBank/DDBJ databases">
        <title>Complete sequence of chromosome of Deinococcus peraridilitoris DSM 19664.</title>
        <authorList>
            <person name="Lucas S."/>
            <person name="Copeland A."/>
            <person name="Lapidus A."/>
            <person name="Glavina del Rio T."/>
            <person name="Dalin E."/>
            <person name="Tice H."/>
            <person name="Bruce D."/>
            <person name="Goodwin L."/>
            <person name="Pitluck S."/>
            <person name="Peters L."/>
            <person name="Mikhailova N."/>
            <person name="Lu M."/>
            <person name="Kyrpides N."/>
            <person name="Mavromatis K."/>
            <person name="Ivanova N."/>
            <person name="Brettin T."/>
            <person name="Detter J.C."/>
            <person name="Han C."/>
            <person name="Larimer F."/>
            <person name="Land M."/>
            <person name="Hauser L."/>
            <person name="Markowitz V."/>
            <person name="Cheng J.-F."/>
            <person name="Hugenholtz P."/>
            <person name="Woyke T."/>
            <person name="Wu D."/>
            <person name="Pukall R."/>
            <person name="Steenblock K."/>
            <person name="Brambilla E."/>
            <person name="Klenk H.-P."/>
            <person name="Eisen J.A."/>
        </authorList>
    </citation>
    <scope>NUCLEOTIDE SEQUENCE [LARGE SCALE GENOMIC DNA]</scope>
    <source>
        <strain evidence="2">DSM 19664 / LMG 22246 / CIP 109416 / KR-200</strain>
    </source>
</reference>
<keyword evidence="2" id="KW-1185">Reference proteome</keyword>
<dbReference type="EMBL" id="CP003382">
    <property type="protein sequence ID" value="AFZ67040.1"/>
    <property type="molecule type" value="Genomic_DNA"/>
</dbReference>
<dbReference type="HOGENOM" id="CLU_2715696_0_0_0"/>